<feature type="transmembrane region" description="Helical" evidence="1">
    <location>
        <begin position="26"/>
        <end position="52"/>
    </location>
</feature>
<accession>A0A8J2SLH1</accession>
<comment type="caution">
    <text evidence="2">The sequence shown here is derived from an EMBL/GenBank/DDBJ whole genome shotgun (WGS) entry which is preliminary data.</text>
</comment>
<dbReference type="Proteomes" id="UP000789595">
    <property type="component" value="Unassembled WGS sequence"/>
</dbReference>
<evidence type="ECO:0000313" key="3">
    <source>
        <dbReference type="Proteomes" id="UP000789595"/>
    </source>
</evidence>
<keyword evidence="1" id="KW-0472">Membrane</keyword>
<name>A0A8J2SLH1_9STRA</name>
<protein>
    <submittedName>
        <fullName evidence="2">Uncharacterized protein</fullName>
    </submittedName>
</protein>
<dbReference type="Gene3D" id="2.30.30.140">
    <property type="match status" value="1"/>
</dbReference>
<evidence type="ECO:0000313" key="2">
    <source>
        <dbReference type="EMBL" id="CAH0373835.1"/>
    </source>
</evidence>
<organism evidence="2 3">
    <name type="scientific">Pelagomonas calceolata</name>
    <dbReference type="NCBI Taxonomy" id="35677"/>
    <lineage>
        <taxon>Eukaryota</taxon>
        <taxon>Sar</taxon>
        <taxon>Stramenopiles</taxon>
        <taxon>Ochrophyta</taxon>
        <taxon>Pelagophyceae</taxon>
        <taxon>Pelagomonadales</taxon>
        <taxon>Pelagomonadaceae</taxon>
        <taxon>Pelagomonas</taxon>
    </lineage>
</organism>
<keyword evidence="3" id="KW-1185">Reference proteome</keyword>
<keyword evidence="1" id="KW-0812">Transmembrane</keyword>
<evidence type="ECO:0000256" key="1">
    <source>
        <dbReference type="SAM" id="Phobius"/>
    </source>
</evidence>
<dbReference type="CDD" id="cd04508">
    <property type="entry name" value="Tudor_SF"/>
    <property type="match status" value="1"/>
</dbReference>
<dbReference type="EMBL" id="CAKKNE010000004">
    <property type="protein sequence ID" value="CAH0373835.1"/>
    <property type="molecule type" value="Genomic_DNA"/>
</dbReference>
<proteinExistence type="predicted"/>
<dbReference type="AlphaFoldDB" id="A0A8J2SLH1"/>
<gene>
    <name evidence="2" type="ORF">PECAL_4P10770</name>
</gene>
<reference evidence="2" key="1">
    <citation type="submission" date="2021-11" db="EMBL/GenBank/DDBJ databases">
        <authorList>
            <consortium name="Genoscope - CEA"/>
            <person name="William W."/>
        </authorList>
    </citation>
    <scope>NUCLEOTIDE SEQUENCE</scope>
</reference>
<keyword evidence="1" id="KW-1133">Transmembrane helix</keyword>
<sequence>MSQQRQKAARRPYESFPWIGTRLLRFFFLFYGSGVVVLGVCAAKAGFGAAAAHVRAYQRARQRARDRVWTDAGEYGSRFWTDACVLEHLRGRNSKPSHHVSAVPTRDICTLSYVGYALKEPQAMASASATLEDFLSNGTVLCSPFGDCVIVPSHGANGGLEGSCAVTFVGERAEAHRIEERDAVDHACISNLSHYNASSGPIRGSVLNDVCNLSDARSLVGSHVEESQAMVWVSATVNASMPWLKFGSLAAACAGPRRAVVPLLLSTSVNGVSAADDERWVTTVRRRLDGIVSRLERDGGPHPGVEVVGKCLRWWESSAEESSGEDYYFMKIIHYDETSKMHDCTYIDCYEDGGHCSEESERIDLSKNPDIIPCKEEYVGLTIKVYEGMCSENYKEGKIVFYDESTDEFVMKFPDDTEERHVLEVHSIQFCDVPRDMEVCPYGADDPCEGACENDCKMDEVGQTCSAEGPEDDGDGDCTMSLYKPGDAVEVKVNGRYYAAIVKRVRDSDGRLAVFYKVPYPPPGKNSESGIELSRVRWPTDGEDCSEDNAEDDPYERGHRVEVKVNEDWLPGKLDRQRKEGTWYVIYDDGDTESGVPESRIRRVDDEEEDPVDPLVNTCVLTETKELEATKKVLEAFNVVPDKTGLAHLMETTNKALTIKLENHVTLSRETDCFTKMRSAAPTFMMWKRCTKWALQRCAWWKNPRSNPENQKASDKVALQLCPLYESLGVTSFHGRVKGPYRVVSHVSEGKRVRHGQLTSVKKGAGWHLGTDITCLMYKGVQMAVRLDYLDEWIPERFSCTFAKYSATRTLALNWAEGFFGDEELCDACQYPRDAKARNWDLLQAPLKKGAVMYVGVSGAHYIKHALKRNSEGLNPPMFIGKVFDATDYDASDCSLKDIAPKDRRADADYWEKFVAHHRVDAKLYEALDAAGQIPSLKTSRGAVSPVFEYNQLVVPLDVGRGLSRGTTDVAKGVEIGFVFKKVFYGNEHTFENLKKWDPSWQITKDFLRLAGVASFDELTLAPLPKKPGYVIDYGFQGIRWLPAGQVASSPGGGLRVKRKRDEKDGREMRCYRANCPYKKACGSEYQWLYCPQNGVWKDDAVLESKEFGVQCPKCRRGGCKFVQ</sequence>